<evidence type="ECO:0000256" key="4">
    <source>
        <dbReference type="ARBA" id="ARBA00023180"/>
    </source>
</evidence>
<dbReference type="Gene3D" id="1.10.246.130">
    <property type="match status" value="1"/>
</dbReference>
<dbReference type="GO" id="GO:0036374">
    <property type="term" value="F:glutathione hydrolase activity"/>
    <property type="evidence" value="ECO:0007669"/>
    <property type="project" value="InterPro"/>
</dbReference>
<protein>
    <submittedName>
        <fullName evidence="9">Uncharacterized protein</fullName>
    </submittedName>
</protein>
<reference evidence="9" key="1">
    <citation type="submission" date="2022-03" db="EMBL/GenBank/DDBJ databases">
        <authorList>
            <person name="Martin C."/>
        </authorList>
    </citation>
    <scope>NUCLEOTIDE SEQUENCE</scope>
</reference>
<dbReference type="PANTHER" id="PTHR11686:SF9">
    <property type="entry name" value="RE13973P"/>
    <property type="match status" value="1"/>
</dbReference>
<sequence>MRKCSSCEVFLLAVFIFLAIGVIVVATLLSLGILGDKNPSEVTISTTDADKEKPGPQDSLASTSPLGEYRYAGVAAPNPECSEIATEMLAKCGSAVDAAIAALLCTAVGSPQNSGIGGGFFMTVYKRETNETTIIDARETAPAAATETMYLNSSLEKPSVWGGLAVGVPGDVAGMWEAHKRFGNLEWKDLFAPAIKMAQDGVKVTPHMYQEAKGYMSDTGSKPLDKFKELRDMLTKSGSDAELLEAGDIQKRPKLANTLQVIADEGASAFYTGSLTDTIVKEIQDFGGIITKDDLKNYVAKVKQPVISTLKNGTKLYGPPPPSSGIVVQFILSLLDGFDLKFESVEEQVESYHKIAEAFKWGYAKRTYFGDTDFENGTLLELMTNMTNPDFIASIRERITEMNMTANASHYSPFSVVADAGTTHISVLAPNGDAVSVTSSINWGYGSLVKGNVTGIIYNNEMDDFSTPGQANAWGFSPSPSNFIVPGKRMQSSMSPTIVTDDAGDVTLVVGAAGGSRIITATSLVALHTLKRNKNIKQAMDARRIHHQLLPPVLNVEDGISDEVKRGLEKRGHVINPITVKDGTFSSGGSAVQGVHRVGHKEVKANSDFRLSGGNTDGF</sequence>
<dbReference type="InterPro" id="IPR000101">
    <property type="entry name" value="GGT_peptidase"/>
</dbReference>
<dbReference type="GO" id="GO:0006751">
    <property type="term" value="P:glutathione catabolic process"/>
    <property type="evidence" value="ECO:0007669"/>
    <property type="project" value="InterPro"/>
</dbReference>
<keyword evidence="6" id="KW-1199">Hemostasis impairing toxin</keyword>
<gene>
    <name evidence="9" type="ORF">OFUS_LOCUS4916</name>
</gene>
<keyword evidence="2" id="KW-0808">Transferase</keyword>
<comment type="caution">
    <text evidence="9">The sequence shown here is derived from an EMBL/GenBank/DDBJ whole genome shotgun (WGS) entry which is preliminary data.</text>
</comment>
<keyword evidence="5" id="KW-0012">Acyltransferase</keyword>
<feature type="active site" description="Nucleophile" evidence="7">
    <location>
        <position position="422"/>
    </location>
</feature>
<dbReference type="InterPro" id="IPR043137">
    <property type="entry name" value="GGT_ssub_C"/>
</dbReference>
<dbReference type="GO" id="GO:0006508">
    <property type="term" value="P:proteolysis"/>
    <property type="evidence" value="ECO:0007669"/>
    <property type="project" value="UniProtKB-KW"/>
</dbReference>
<feature type="binding site" evidence="8">
    <location>
        <begin position="492"/>
        <end position="493"/>
    </location>
    <ligand>
        <name>L-glutamate</name>
        <dbReference type="ChEBI" id="CHEBI:29985"/>
    </ligand>
</feature>
<feature type="binding site" evidence="8">
    <location>
        <position position="464"/>
    </location>
    <ligand>
        <name>L-glutamate</name>
        <dbReference type="ChEBI" id="CHEBI:29985"/>
    </ligand>
</feature>
<keyword evidence="1" id="KW-0645">Protease</keyword>
<feature type="binding site" evidence="8">
    <location>
        <begin position="440"/>
        <end position="442"/>
    </location>
    <ligand>
        <name>L-glutamate</name>
        <dbReference type="ChEBI" id="CHEBI:29985"/>
    </ligand>
</feature>
<evidence type="ECO:0000256" key="1">
    <source>
        <dbReference type="ARBA" id="ARBA00022670"/>
    </source>
</evidence>
<dbReference type="GO" id="GO:0005886">
    <property type="term" value="C:plasma membrane"/>
    <property type="evidence" value="ECO:0007669"/>
    <property type="project" value="TreeGrafter"/>
</dbReference>
<proteinExistence type="predicted"/>
<dbReference type="NCBIfam" id="TIGR00066">
    <property type="entry name" value="g_glut_trans"/>
    <property type="match status" value="1"/>
</dbReference>
<organism evidence="9 10">
    <name type="scientific">Owenia fusiformis</name>
    <name type="common">Polychaete worm</name>
    <dbReference type="NCBI Taxonomy" id="6347"/>
    <lineage>
        <taxon>Eukaryota</taxon>
        <taxon>Metazoa</taxon>
        <taxon>Spiralia</taxon>
        <taxon>Lophotrochozoa</taxon>
        <taxon>Annelida</taxon>
        <taxon>Polychaeta</taxon>
        <taxon>Sedentaria</taxon>
        <taxon>Canalipalpata</taxon>
        <taxon>Sabellida</taxon>
        <taxon>Oweniida</taxon>
        <taxon>Oweniidae</taxon>
        <taxon>Owenia</taxon>
    </lineage>
</organism>
<accession>A0A8J1XM80</accession>
<dbReference type="EMBL" id="CAIIXF020000002">
    <property type="protein sequence ID" value="CAH1777932.1"/>
    <property type="molecule type" value="Genomic_DNA"/>
</dbReference>
<evidence type="ECO:0000256" key="6">
    <source>
        <dbReference type="ARBA" id="ARBA00084097"/>
    </source>
</evidence>
<dbReference type="GO" id="GO:0016746">
    <property type="term" value="F:acyltransferase activity"/>
    <property type="evidence" value="ECO:0007669"/>
    <property type="project" value="UniProtKB-KW"/>
</dbReference>
<dbReference type="Pfam" id="PF01019">
    <property type="entry name" value="G_glu_transpept"/>
    <property type="match status" value="1"/>
</dbReference>
<dbReference type="SUPFAM" id="SSF56235">
    <property type="entry name" value="N-terminal nucleophile aminohydrolases (Ntn hydrolases)"/>
    <property type="match status" value="1"/>
</dbReference>
<dbReference type="FunFam" id="1.10.246.130:FF:000005">
    <property type="entry name" value="Gamma-glutamyltranspeptidase 1, putative"/>
    <property type="match status" value="1"/>
</dbReference>
<dbReference type="Gene3D" id="3.60.20.40">
    <property type="match status" value="1"/>
</dbReference>
<evidence type="ECO:0000256" key="5">
    <source>
        <dbReference type="ARBA" id="ARBA00023315"/>
    </source>
</evidence>
<evidence type="ECO:0000313" key="10">
    <source>
        <dbReference type="Proteomes" id="UP000749559"/>
    </source>
</evidence>
<evidence type="ECO:0000313" key="9">
    <source>
        <dbReference type="EMBL" id="CAH1777932.1"/>
    </source>
</evidence>
<keyword evidence="6" id="KW-0800">Toxin</keyword>
<keyword evidence="4" id="KW-0325">Glycoprotein</keyword>
<dbReference type="InterPro" id="IPR043138">
    <property type="entry name" value="GGT_lsub"/>
</dbReference>
<evidence type="ECO:0000256" key="7">
    <source>
        <dbReference type="PIRSR" id="PIRSR600101-1"/>
    </source>
</evidence>
<dbReference type="FunFam" id="3.60.20.40:FF:000001">
    <property type="entry name" value="Gamma-glutamyltranspeptidase 1"/>
    <property type="match status" value="1"/>
</dbReference>
<evidence type="ECO:0000256" key="8">
    <source>
        <dbReference type="PIRSR" id="PIRSR600101-2"/>
    </source>
</evidence>
<dbReference type="PRINTS" id="PR01210">
    <property type="entry name" value="GGTRANSPTASE"/>
</dbReference>
<keyword evidence="10" id="KW-1185">Reference proteome</keyword>
<keyword evidence="3" id="KW-0378">Hydrolase</keyword>
<dbReference type="OrthoDB" id="1081007at2759"/>
<name>A0A8J1XM80_OWEFU</name>
<dbReference type="AlphaFoldDB" id="A0A8J1XM80"/>
<evidence type="ECO:0000256" key="3">
    <source>
        <dbReference type="ARBA" id="ARBA00022801"/>
    </source>
</evidence>
<dbReference type="InterPro" id="IPR029055">
    <property type="entry name" value="Ntn_hydrolases_N"/>
</dbReference>
<evidence type="ECO:0000256" key="2">
    <source>
        <dbReference type="ARBA" id="ARBA00022679"/>
    </source>
</evidence>
<feature type="binding site" evidence="8">
    <location>
        <position position="138"/>
    </location>
    <ligand>
        <name>L-glutamate</name>
        <dbReference type="ChEBI" id="CHEBI:29985"/>
    </ligand>
</feature>
<dbReference type="Proteomes" id="UP000749559">
    <property type="component" value="Unassembled WGS sequence"/>
</dbReference>
<dbReference type="PANTHER" id="PTHR11686">
    <property type="entry name" value="GAMMA GLUTAMYL TRANSPEPTIDASE"/>
    <property type="match status" value="1"/>
</dbReference>
<keyword evidence="6" id="KW-1202">Platelet aggregation activating toxin</keyword>
<feature type="binding site" evidence="8">
    <location>
        <position position="515"/>
    </location>
    <ligand>
        <name>L-glutamate</name>
        <dbReference type="ChEBI" id="CHEBI:29985"/>
    </ligand>
</feature>